<evidence type="ECO:0000313" key="1">
    <source>
        <dbReference type="EMBL" id="SVC38498.1"/>
    </source>
</evidence>
<dbReference type="EMBL" id="UINC01088355">
    <property type="protein sequence ID" value="SVC38498.1"/>
    <property type="molecule type" value="Genomic_DNA"/>
</dbReference>
<evidence type="ECO:0000313" key="2">
    <source>
        <dbReference type="EMBL" id="SVE48458.1"/>
    </source>
</evidence>
<protein>
    <submittedName>
        <fullName evidence="2">Uncharacterized protein</fullName>
    </submittedName>
</protein>
<reference evidence="2" key="1">
    <citation type="submission" date="2018-05" db="EMBL/GenBank/DDBJ databases">
        <authorList>
            <person name="Lanie J.A."/>
            <person name="Ng W.-L."/>
            <person name="Kazmierczak K.M."/>
            <person name="Andrzejewski T.M."/>
            <person name="Davidsen T.M."/>
            <person name="Wayne K.J."/>
            <person name="Tettelin H."/>
            <person name="Glass J.I."/>
            <person name="Rusch D."/>
            <person name="Podicherti R."/>
            <person name="Tsui H.-C.T."/>
            <person name="Winkler M.E."/>
        </authorList>
    </citation>
    <scope>NUCLEOTIDE SEQUENCE</scope>
</reference>
<gene>
    <name evidence="1" type="ORF">METZ01_LOCUS291352</name>
    <name evidence="2" type="ORF">METZ01_LOCUS501312</name>
</gene>
<feature type="non-terminal residue" evidence="2">
    <location>
        <position position="24"/>
    </location>
</feature>
<dbReference type="AlphaFoldDB" id="A0A383DXA3"/>
<dbReference type="EMBL" id="UINC01220512">
    <property type="protein sequence ID" value="SVE48458.1"/>
    <property type="molecule type" value="Genomic_DNA"/>
</dbReference>
<name>A0A383DXA3_9ZZZZ</name>
<sequence>METIYLDDFLDEGIIREKSFRQKV</sequence>
<accession>A0A383DXA3</accession>
<organism evidence="2">
    <name type="scientific">marine metagenome</name>
    <dbReference type="NCBI Taxonomy" id="408172"/>
    <lineage>
        <taxon>unclassified sequences</taxon>
        <taxon>metagenomes</taxon>
        <taxon>ecological metagenomes</taxon>
    </lineage>
</organism>
<proteinExistence type="predicted"/>